<dbReference type="SMART" id="SM00320">
    <property type="entry name" value="WD40"/>
    <property type="match status" value="8"/>
</dbReference>
<dbReference type="InterPro" id="IPR003533">
    <property type="entry name" value="Doublecortin_dom"/>
</dbReference>
<dbReference type="InterPro" id="IPR005108">
    <property type="entry name" value="HELP"/>
</dbReference>
<feature type="compositionally biased region" description="Basic and acidic residues" evidence="4">
    <location>
        <begin position="238"/>
        <end position="252"/>
    </location>
</feature>
<feature type="region of interest" description="Disordered" evidence="4">
    <location>
        <begin position="1"/>
        <end position="112"/>
    </location>
</feature>
<proteinExistence type="inferred from homology"/>
<dbReference type="GO" id="GO:0000226">
    <property type="term" value="P:microtubule cytoskeleton organization"/>
    <property type="evidence" value="ECO:0007669"/>
    <property type="project" value="TreeGrafter"/>
</dbReference>
<organism evidence="5">
    <name type="scientific">Magallana gigas</name>
    <name type="common">Pacific oyster</name>
    <name type="synonym">Crassostrea gigas</name>
    <dbReference type="NCBI Taxonomy" id="29159"/>
    <lineage>
        <taxon>Eukaryota</taxon>
        <taxon>Metazoa</taxon>
        <taxon>Spiralia</taxon>
        <taxon>Lophotrochozoa</taxon>
        <taxon>Mollusca</taxon>
        <taxon>Bivalvia</taxon>
        <taxon>Autobranchia</taxon>
        <taxon>Pteriomorphia</taxon>
        <taxon>Ostreida</taxon>
        <taxon>Ostreoidea</taxon>
        <taxon>Ostreidae</taxon>
        <taxon>Magallana</taxon>
    </lineage>
</organism>
<protein>
    <submittedName>
        <fullName evidence="5">Uncharacterized protein</fullName>
    </submittedName>
</protein>
<feature type="compositionally biased region" description="Basic and acidic residues" evidence="4">
    <location>
        <begin position="88"/>
        <end position="112"/>
    </location>
</feature>
<evidence type="ECO:0000256" key="2">
    <source>
        <dbReference type="ARBA" id="ARBA00022574"/>
    </source>
</evidence>
<dbReference type="InterPro" id="IPR036572">
    <property type="entry name" value="Doublecortin_dom_sf"/>
</dbReference>
<comment type="similarity">
    <text evidence="1">Belongs to the WD repeat EMAP family.</text>
</comment>
<dbReference type="InterPro" id="IPR050630">
    <property type="entry name" value="WD_repeat_EMAP"/>
</dbReference>
<dbReference type="Pfam" id="PF03607">
    <property type="entry name" value="DCX"/>
    <property type="match status" value="1"/>
</dbReference>
<dbReference type="Pfam" id="PF03451">
    <property type="entry name" value="HELP"/>
    <property type="match status" value="1"/>
</dbReference>
<dbReference type="FunCoup" id="K1Q4M6">
    <property type="interactions" value="19"/>
</dbReference>
<dbReference type="InterPro" id="IPR055439">
    <property type="entry name" value="Beta-prop_EML_1st"/>
</dbReference>
<dbReference type="SUPFAM" id="SSF89837">
    <property type="entry name" value="Doublecortin (DC)"/>
    <property type="match status" value="1"/>
</dbReference>
<feature type="compositionally biased region" description="Basic and acidic residues" evidence="4">
    <location>
        <begin position="260"/>
        <end position="272"/>
    </location>
</feature>
<dbReference type="InterPro" id="IPR055442">
    <property type="entry name" value="Beta-prop_EML-like_2nd"/>
</dbReference>
<dbReference type="Pfam" id="PF23414">
    <property type="entry name" value="Beta-prop_EML_2"/>
    <property type="match status" value="1"/>
</dbReference>
<dbReference type="Gene3D" id="2.130.10.10">
    <property type="entry name" value="YVTN repeat-like/Quinoprotein amine dehydrogenase"/>
    <property type="match status" value="2"/>
</dbReference>
<feature type="region of interest" description="Disordered" evidence="4">
    <location>
        <begin position="589"/>
        <end position="609"/>
    </location>
</feature>
<dbReference type="InterPro" id="IPR011047">
    <property type="entry name" value="Quinoprotein_ADH-like_sf"/>
</dbReference>
<dbReference type="SUPFAM" id="SSF50998">
    <property type="entry name" value="Quinoprotein alcohol dehydrogenase-like"/>
    <property type="match status" value="1"/>
</dbReference>
<dbReference type="GO" id="GO:0008017">
    <property type="term" value="F:microtubule binding"/>
    <property type="evidence" value="ECO:0007669"/>
    <property type="project" value="TreeGrafter"/>
</dbReference>
<evidence type="ECO:0000256" key="1">
    <source>
        <dbReference type="ARBA" id="ARBA00006489"/>
    </source>
</evidence>
<gene>
    <name evidence="5" type="ORF">CGI_10019071</name>
</gene>
<evidence type="ECO:0000256" key="3">
    <source>
        <dbReference type="ARBA" id="ARBA00022737"/>
    </source>
</evidence>
<name>K1Q4M6_MAGGI</name>
<feature type="compositionally biased region" description="Polar residues" evidence="4">
    <location>
        <begin position="206"/>
        <end position="218"/>
    </location>
</feature>
<dbReference type="Pfam" id="PF23409">
    <property type="entry name" value="Beta-prop_EML"/>
    <property type="match status" value="1"/>
</dbReference>
<feature type="region of interest" description="Disordered" evidence="4">
    <location>
        <begin position="203"/>
        <end position="272"/>
    </location>
</feature>
<reference evidence="5" key="1">
    <citation type="journal article" date="2012" name="Nature">
        <title>The oyster genome reveals stress adaptation and complexity of shell formation.</title>
        <authorList>
            <person name="Zhang G."/>
            <person name="Fang X."/>
            <person name="Guo X."/>
            <person name="Li L."/>
            <person name="Luo R."/>
            <person name="Xu F."/>
            <person name="Yang P."/>
            <person name="Zhang L."/>
            <person name="Wang X."/>
            <person name="Qi H."/>
            <person name="Xiong Z."/>
            <person name="Que H."/>
            <person name="Xie Y."/>
            <person name="Holland P.W."/>
            <person name="Paps J."/>
            <person name="Zhu Y."/>
            <person name="Wu F."/>
            <person name="Chen Y."/>
            <person name="Wang J."/>
            <person name="Peng C."/>
            <person name="Meng J."/>
            <person name="Yang L."/>
            <person name="Liu J."/>
            <person name="Wen B."/>
            <person name="Zhang N."/>
            <person name="Huang Z."/>
            <person name="Zhu Q."/>
            <person name="Feng Y."/>
            <person name="Mount A."/>
            <person name="Hedgecock D."/>
            <person name="Xu Z."/>
            <person name="Liu Y."/>
            <person name="Domazet-Loso T."/>
            <person name="Du Y."/>
            <person name="Sun X."/>
            <person name="Zhang S."/>
            <person name="Liu B."/>
            <person name="Cheng P."/>
            <person name="Jiang X."/>
            <person name="Li J."/>
            <person name="Fan D."/>
            <person name="Wang W."/>
            <person name="Fu W."/>
            <person name="Wang T."/>
            <person name="Wang B."/>
            <person name="Zhang J."/>
            <person name="Peng Z."/>
            <person name="Li Y."/>
            <person name="Li N."/>
            <person name="Wang J."/>
            <person name="Chen M."/>
            <person name="He Y."/>
            <person name="Tan F."/>
            <person name="Song X."/>
            <person name="Zheng Q."/>
            <person name="Huang R."/>
            <person name="Yang H."/>
            <person name="Du X."/>
            <person name="Chen L."/>
            <person name="Yang M."/>
            <person name="Gaffney P.M."/>
            <person name="Wang S."/>
            <person name="Luo L."/>
            <person name="She Z."/>
            <person name="Ming Y."/>
            <person name="Huang W."/>
            <person name="Zhang S."/>
            <person name="Huang B."/>
            <person name="Zhang Y."/>
            <person name="Qu T."/>
            <person name="Ni P."/>
            <person name="Miao G."/>
            <person name="Wang J."/>
            <person name="Wang Q."/>
            <person name="Steinberg C.E."/>
            <person name="Wang H."/>
            <person name="Li N."/>
            <person name="Qian L."/>
            <person name="Zhang G."/>
            <person name="Li Y."/>
            <person name="Yang H."/>
            <person name="Liu X."/>
            <person name="Wang J."/>
            <person name="Yin Y."/>
            <person name="Wang J."/>
        </authorList>
    </citation>
    <scope>NUCLEOTIDE SEQUENCE [LARGE SCALE GENOMIC DNA]</scope>
    <source>
        <strain evidence="5">05x7-T-G4-1.051#20</strain>
    </source>
</reference>
<dbReference type="HOGENOM" id="CLU_259946_0_0_1"/>
<dbReference type="CDD" id="cd01617">
    <property type="entry name" value="DCX"/>
    <property type="match status" value="1"/>
</dbReference>
<feature type="compositionally biased region" description="Polar residues" evidence="4">
    <location>
        <begin position="597"/>
        <end position="608"/>
    </location>
</feature>
<feature type="compositionally biased region" description="Basic residues" evidence="4">
    <location>
        <begin position="78"/>
        <end position="87"/>
    </location>
</feature>
<evidence type="ECO:0000313" key="5">
    <source>
        <dbReference type="EMBL" id="EKC28843.1"/>
    </source>
</evidence>
<dbReference type="SUPFAM" id="SSF50978">
    <property type="entry name" value="WD40 repeat-like"/>
    <property type="match status" value="1"/>
</dbReference>
<dbReference type="PROSITE" id="PS50309">
    <property type="entry name" value="DC"/>
    <property type="match status" value="1"/>
</dbReference>
<evidence type="ECO:0000256" key="4">
    <source>
        <dbReference type="SAM" id="MobiDB-lite"/>
    </source>
</evidence>
<dbReference type="EMBL" id="JH819089">
    <property type="protein sequence ID" value="EKC28843.1"/>
    <property type="molecule type" value="Genomic_DNA"/>
</dbReference>
<feature type="compositionally biased region" description="Basic and acidic residues" evidence="4">
    <location>
        <begin position="19"/>
        <end position="44"/>
    </location>
</feature>
<dbReference type="Gene3D" id="3.10.20.230">
    <property type="entry name" value="Doublecortin domain"/>
    <property type="match status" value="2"/>
</dbReference>
<keyword evidence="2" id="KW-0853">WD repeat</keyword>
<dbReference type="InterPro" id="IPR001680">
    <property type="entry name" value="WD40_rpt"/>
</dbReference>
<dbReference type="SMART" id="SM00537">
    <property type="entry name" value="DCX"/>
    <property type="match status" value="1"/>
</dbReference>
<dbReference type="InterPro" id="IPR015943">
    <property type="entry name" value="WD40/YVTN_repeat-like_dom_sf"/>
</dbReference>
<dbReference type="InParanoid" id="K1Q4M6"/>
<feature type="compositionally biased region" description="Basic and acidic residues" evidence="4">
    <location>
        <begin position="51"/>
        <end position="77"/>
    </location>
</feature>
<dbReference type="GO" id="GO:0072686">
    <property type="term" value="C:mitotic spindle"/>
    <property type="evidence" value="ECO:0007669"/>
    <property type="project" value="TreeGrafter"/>
</dbReference>
<dbReference type="PANTHER" id="PTHR13720:SF55">
    <property type="entry name" value="ECHINODERM MICROTUBULE-ASSOCIATED PROTEIN-LIKE CG42247"/>
    <property type="match status" value="1"/>
</dbReference>
<dbReference type="PANTHER" id="PTHR13720">
    <property type="entry name" value="WD-40 REPEAT PROTEIN"/>
    <property type="match status" value="1"/>
</dbReference>
<sequence>MIPGIRQRMGEVAGITEMYQKKDPSPQQNRERYRNSLRESQDNLRRRRSKEIRSRRELELEEDLVKTGSEDENDIRKQKPYRRRKLDRNKEQKTYSKLNKERREWKNQKTRKEEMLRFNDRQRKRPLGQEKQFKQYGNIRSVPNLKVTYLGSQPRMSDGSGAVPLRIPKMVPQEHNLPYKASVTRKPPTTHDLEKLMDSYRERHPQTQLSNSVSNSDISVADDPRAKARNKRASILNRAERLLHSRRMKEEYSSGDDGDTEKSDRSNHVYRRRVDYPSSDEDKYVMVKTTVSPTDSDFFTDLDVALPPIPQFDTPSGKSLPSMTKSEIPVYSDDEYEVYPAQRPHTDTYREYPPFVMGRYEQSNMNSEINDKAVVHRTTDRRGKRVSFFRNGDKDFKGVNVCINPKQFLNFEALLVYLNDRIETSSGVRYVFSLPDGKEIKSVTAFQQGRSYLVSSVKKPALDVPYGQSRENFWNNKKPSAGRVRKEELELFKRTESPKNNPKNKPRVITVINNEYRDRREKFYINPSTRHNFEDLLLTMGDMTNIDIHALFTEKQPHRKVESFSQLFNEFKNQDNFIACGPELVPLKPENVKRPAPSSNSGSDSMSVASRMKKFHKTNDGDLDEINEYEMQRSPSPQEHLLNGVPVNGYHEPLSSRHYPEDDSVKFNIRGKVREYFPPSITYPDDDGQRPDKKLKLEWIYGFHAREGCKNLVVFKTGELLYYVAAVAVFFRRIEERGEGRDTQRHYLGHTEDISCLTLHPTENWVASGQVSGKENPAHVRIWDGEKLTTFHVIGIGFFSQGVASIGFSDQSRGGFMCVTDTSDKHVLSVWDWEKERMIAKTTTTTKAVNCCCFYKYDDTLLITYGADHLFFWRLFWDPVGVQDGKLYRDKLSGVFEEDTQPAMVTSHAFSSTGDVITGDSNGSILVWTKDQDYVFKINKDMIGGMKAAHMKPVSTLCMMVDNTLLSGGGSYIKSWDSINNYRKISKREIPEIAGNVRTIIPQRGSGADGQIYVGTSKSCILAGSLPVKFRFIVQGHCKEIWAIAAVPGESSFITTSHDQFVIKWSAITHRVLWRSPMEKPTTALAVDSRGLYVAVGSVAGRFFVLNAKNGMHIITVQVGKSQINAMRYSPDNAMLAVGCEDGHIHIFYVHDEGQIYRKNNIILRGHMKFVTNLDWSTDSRFLQSVDGDFELHNWNIQRMEREDARTLRDCNWQTYSCCAGHPLMGPWTSCDAGETVSVVARSNYREIIITGDNTGRMKVFKYPSSTNMPACRWTKLYSGTVTALEFLYDDSFVLSSAGKTPVLAQWSVVDTYSGQQNHS</sequence>
<accession>K1Q4M6</accession>
<keyword evidence="3" id="KW-0677">Repeat</keyword>
<dbReference type="GO" id="GO:0035556">
    <property type="term" value="P:intracellular signal transduction"/>
    <property type="evidence" value="ECO:0007669"/>
    <property type="project" value="InterPro"/>
</dbReference>
<dbReference type="PROSITE" id="PS50082">
    <property type="entry name" value="WD_REPEATS_2"/>
    <property type="match status" value="1"/>
</dbReference>
<dbReference type="InterPro" id="IPR036322">
    <property type="entry name" value="WD40_repeat_dom_sf"/>
</dbReference>